<dbReference type="Proteomes" id="UP001589836">
    <property type="component" value="Unassembled WGS sequence"/>
</dbReference>
<sequence length="93" mass="10551">MQQNQPAGQNQTNVMPEPPTMVSTKDHLYISDMLSWNLLATKKAHFYAGFCQNPEIKSALEQAGQMHQQHYEKMLKHLKENPSPVNGTNSNLN</sequence>
<gene>
    <name evidence="2" type="ORF">ACFFGV_09710</name>
</gene>
<evidence type="ECO:0000313" key="2">
    <source>
        <dbReference type="EMBL" id="MFC0523831.1"/>
    </source>
</evidence>
<keyword evidence="3" id="KW-1185">Reference proteome</keyword>
<evidence type="ECO:0000256" key="1">
    <source>
        <dbReference type="SAM" id="MobiDB-lite"/>
    </source>
</evidence>
<feature type="compositionally biased region" description="Polar residues" evidence="1">
    <location>
        <begin position="1"/>
        <end position="14"/>
    </location>
</feature>
<protein>
    <recommendedName>
        <fullName evidence="4">Spore coat protein</fullName>
    </recommendedName>
</protein>
<name>A0ABV6LN65_9BACI</name>
<accession>A0ABV6LN65</accession>
<reference evidence="2 3" key="1">
    <citation type="submission" date="2024-09" db="EMBL/GenBank/DDBJ databases">
        <authorList>
            <person name="Sun Q."/>
            <person name="Mori K."/>
        </authorList>
    </citation>
    <scope>NUCLEOTIDE SEQUENCE [LARGE SCALE GENOMIC DNA]</scope>
    <source>
        <strain evidence="2 3">NCAIM B.02529</strain>
    </source>
</reference>
<feature type="region of interest" description="Disordered" evidence="1">
    <location>
        <begin position="1"/>
        <end position="20"/>
    </location>
</feature>
<dbReference type="EMBL" id="JBHLTP010000008">
    <property type="protein sequence ID" value="MFC0523831.1"/>
    <property type="molecule type" value="Genomic_DNA"/>
</dbReference>
<evidence type="ECO:0000313" key="3">
    <source>
        <dbReference type="Proteomes" id="UP001589836"/>
    </source>
</evidence>
<evidence type="ECO:0008006" key="4">
    <source>
        <dbReference type="Google" id="ProtNLM"/>
    </source>
</evidence>
<proteinExistence type="predicted"/>
<organism evidence="2 3">
    <name type="scientific">Pontibacillus salicampi</name>
    <dbReference type="NCBI Taxonomy" id="1449801"/>
    <lineage>
        <taxon>Bacteria</taxon>
        <taxon>Bacillati</taxon>
        <taxon>Bacillota</taxon>
        <taxon>Bacilli</taxon>
        <taxon>Bacillales</taxon>
        <taxon>Bacillaceae</taxon>
        <taxon>Pontibacillus</taxon>
    </lineage>
</organism>
<comment type="caution">
    <text evidence="2">The sequence shown here is derived from an EMBL/GenBank/DDBJ whole genome shotgun (WGS) entry which is preliminary data.</text>
</comment>
<dbReference type="RefSeq" id="WP_377347144.1">
    <property type="nucleotide sequence ID" value="NZ_JBHLTP010000008.1"/>
</dbReference>